<dbReference type="InterPro" id="IPR022273">
    <property type="entry name" value="PRTRC_protein-E"/>
</dbReference>
<comment type="caution">
    <text evidence="3">The sequence shown here is derived from an EMBL/GenBank/DDBJ whole genome shotgun (WGS) entry which is preliminary data.</text>
</comment>
<keyword evidence="4" id="KW-1185">Reference proteome</keyword>
<dbReference type="EMBL" id="JBHSGN010000144">
    <property type="protein sequence ID" value="MFC4676549.1"/>
    <property type="molecule type" value="Genomic_DNA"/>
</dbReference>
<sequence length="242" mass="26945">MFFTRLSELMQEGQIVNLNLLKKGDRLIVSLMPKVQDMPGSAIIKLIPLNVSGTPTELDQGFLEAISQPLQERLGLLTNVDAFRENTKVATSKKTQVTTTNAAKDTKTSKSERMLADAEVHEKAGRWPEAYAIYKKVSAADPDNIKLKEKVMEVWSKMAQRPLFEPEEDEIQVEAEDTLADPSMEDDSDEETEEEEIDDEESEDLEVTGTGVPEQDNISSQPTEQAPVDMFAQIMGIAKKIG</sequence>
<feature type="region of interest" description="Disordered" evidence="1">
    <location>
        <begin position="176"/>
        <end position="228"/>
    </location>
</feature>
<evidence type="ECO:0000313" key="4">
    <source>
        <dbReference type="Proteomes" id="UP001596023"/>
    </source>
</evidence>
<name>A0ABV9L2P4_9BACT</name>
<feature type="domain" description="ParB-related ThiF-related cassette protein E" evidence="2">
    <location>
        <begin position="2"/>
        <end position="166"/>
    </location>
</feature>
<organism evidence="3 4">
    <name type="scientific">Dysgonomonas termitidis</name>
    <dbReference type="NCBI Taxonomy" id="1516126"/>
    <lineage>
        <taxon>Bacteria</taxon>
        <taxon>Pseudomonadati</taxon>
        <taxon>Bacteroidota</taxon>
        <taxon>Bacteroidia</taxon>
        <taxon>Bacteroidales</taxon>
        <taxon>Dysgonomonadaceae</taxon>
        <taxon>Dysgonomonas</taxon>
    </lineage>
</organism>
<evidence type="ECO:0000256" key="1">
    <source>
        <dbReference type="SAM" id="MobiDB-lite"/>
    </source>
</evidence>
<proteinExistence type="predicted"/>
<dbReference type="NCBIfam" id="TIGR03741">
    <property type="entry name" value="PRTRC_E"/>
    <property type="match status" value="1"/>
</dbReference>
<dbReference type="Proteomes" id="UP001596023">
    <property type="component" value="Unassembled WGS sequence"/>
</dbReference>
<accession>A0ABV9L2P4</accession>
<feature type="compositionally biased region" description="Acidic residues" evidence="1">
    <location>
        <begin position="176"/>
        <end position="206"/>
    </location>
</feature>
<gene>
    <name evidence="3" type="ORF">ACFO6W_22980</name>
</gene>
<dbReference type="Pfam" id="PF19556">
    <property type="entry name" value="PRTRC_E"/>
    <property type="match status" value="1"/>
</dbReference>
<dbReference type="RefSeq" id="WP_380000903.1">
    <property type="nucleotide sequence ID" value="NZ_JBHSGN010000144.1"/>
</dbReference>
<reference evidence="4" key="1">
    <citation type="journal article" date="2019" name="Int. J. Syst. Evol. Microbiol.">
        <title>The Global Catalogue of Microorganisms (GCM) 10K type strain sequencing project: providing services to taxonomists for standard genome sequencing and annotation.</title>
        <authorList>
            <consortium name="The Broad Institute Genomics Platform"/>
            <consortium name="The Broad Institute Genome Sequencing Center for Infectious Disease"/>
            <person name="Wu L."/>
            <person name="Ma J."/>
        </authorList>
    </citation>
    <scope>NUCLEOTIDE SEQUENCE [LARGE SCALE GENOMIC DNA]</scope>
    <source>
        <strain evidence="4">CCUG 66188</strain>
    </source>
</reference>
<evidence type="ECO:0000259" key="2">
    <source>
        <dbReference type="Pfam" id="PF19556"/>
    </source>
</evidence>
<protein>
    <submittedName>
        <fullName evidence="3">PRTRC system protein E</fullName>
    </submittedName>
</protein>
<evidence type="ECO:0000313" key="3">
    <source>
        <dbReference type="EMBL" id="MFC4676549.1"/>
    </source>
</evidence>